<organism evidence="3 4">
    <name type="scientific">Saccharothrix xinjiangensis</name>
    <dbReference type="NCBI Taxonomy" id="204798"/>
    <lineage>
        <taxon>Bacteria</taxon>
        <taxon>Bacillati</taxon>
        <taxon>Actinomycetota</taxon>
        <taxon>Actinomycetes</taxon>
        <taxon>Pseudonocardiales</taxon>
        <taxon>Pseudonocardiaceae</taxon>
        <taxon>Saccharothrix</taxon>
    </lineage>
</organism>
<dbReference type="EMBL" id="JBHSJB010000013">
    <property type="protein sequence ID" value="MFC5055397.1"/>
    <property type="molecule type" value="Genomic_DNA"/>
</dbReference>
<keyword evidence="4" id="KW-1185">Reference proteome</keyword>
<evidence type="ECO:0000256" key="2">
    <source>
        <dbReference type="SAM" id="MobiDB-lite"/>
    </source>
</evidence>
<evidence type="ECO:0000313" key="3">
    <source>
        <dbReference type="EMBL" id="MFC5055397.1"/>
    </source>
</evidence>
<proteinExistence type="predicted"/>
<sequence length="269" mass="29529">MTGTDRTPDRVAEPPRSIGTESTPPPKVDLHHAATVLNAAIAAGHAEAVLGPLTELWSAVPRHVDEGVLRLLHECGVAMATHLPTSLEAARTLRRGTGVLRDHDHLPLAVLHGRHELAVHRRRDDNPDATASALLDLSRTYRAQGRLHRVVDCADQMLETYGRHHHNNGFTRTLSYLGTLMIEARRPDAAIKHLTRATDTNPSSDPRRLAECQALLSRACRLSGNHHTADRHLNRALATALGTDERTVRYVHELADGTCQLPPPTTPKE</sequence>
<protein>
    <submittedName>
        <fullName evidence="3">Tetratricopeptide repeat protein</fullName>
    </submittedName>
</protein>
<comment type="caution">
    <text evidence="3">The sequence shown here is derived from an EMBL/GenBank/DDBJ whole genome shotgun (WGS) entry which is preliminary data.</text>
</comment>
<reference evidence="4" key="1">
    <citation type="journal article" date="2019" name="Int. J. Syst. Evol. Microbiol.">
        <title>The Global Catalogue of Microorganisms (GCM) 10K type strain sequencing project: providing services to taxonomists for standard genome sequencing and annotation.</title>
        <authorList>
            <consortium name="The Broad Institute Genomics Platform"/>
            <consortium name="The Broad Institute Genome Sequencing Center for Infectious Disease"/>
            <person name="Wu L."/>
            <person name="Ma J."/>
        </authorList>
    </citation>
    <scope>NUCLEOTIDE SEQUENCE [LARGE SCALE GENOMIC DNA]</scope>
    <source>
        <strain evidence="4">KCTC 12848</strain>
    </source>
</reference>
<dbReference type="InterPro" id="IPR019734">
    <property type="entry name" value="TPR_rpt"/>
</dbReference>
<feature type="compositionally biased region" description="Basic and acidic residues" evidence="2">
    <location>
        <begin position="1"/>
        <end position="13"/>
    </location>
</feature>
<accession>A0ABV9Y1N2</accession>
<name>A0ABV9Y1N2_9PSEU</name>
<dbReference type="Proteomes" id="UP001595833">
    <property type="component" value="Unassembled WGS sequence"/>
</dbReference>
<dbReference type="InterPro" id="IPR011990">
    <property type="entry name" value="TPR-like_helical_dom_sf"/>
</dbReference>
<dbReference type="SUPFAM" id="SSF48452">
    <property type="entry name" value="TPR-like"/>
    <property type="match status" value="1"/>
</dbReference>
<evidence type="ECO:0000313" key="4">
    <source>
        <dbReference type="Proteomes" id="UP001595833"/>
    </source>
</evidence>
<gene>
    <name evidence="3" type="ORF">ACFPFM_16725</name>
</gene>
<dbReference type="Gene3D" id="1.25.40.10">
    <property type="entry name" value="Tetratricopeptide repeat domain"/>
    <property type="match status" value="1"/>
</dbReference>
<dbReference type="RefSeq" id="WP_344038670.1">
    <property type="nucleotide sequence ID" value="NZ_BAAAKE010000012.1"/>
</dbReference>
<dbReference type="PROSITE" id="PS50005">
    <property type="entry name" value="TPR"/>
    <property type="match status" value="1"/>
</dbReference>
<keyword evidence="1" id="KW-0802">TPR repeat</keyword>
<evidence type="ECO:0000256" key="1">
    <source>
        <dbReference type="PROSITE-ProRule" id="PRU00339"/>
    </source>
</evidence>
<feature type="repeat" description="TPR" evidence="1">
    <location>
        <begin position="171"/>
        <end position="204"/>
    </location>
</feature>
<feature type="region of interest" description="Disordered" evidence="2">
    <location>
        <begin position="1"/>
        <end position="27"/>
    </location>
</feature>